<dbReference type="InterPro" id="IPR003615">
    <property type="entry name" value="HNH_nuc"/>
</dbReference>
<evidence type="ECO:0000313" key="3">
    <source>
        <dbReference type="Proteomes" id="UP000231263"/>
    </source>
</evidence>
<dbReference type="GO" id="GO:0003676">
    <property type="term" value="F:nucleic acid binding"/>
    <property type="evidence" value="ECO:0007669"/>
    <property type="project" value="InterPro"/>
</dbReference>
<name>A0A2M7XEH3_9BACT</name>
<gene>
    <name evidence="2" type="ORF">CO173_03260</name>
</gene>
<dbReference type="CDD" id="cd00085">
    <property type="entry name" value="HNHc"/>
    <property type="match status" value="1"/>
</dbReference>
<dbReference type="Proteomes" id="UP000231263">
    <property type="component" value="Unassembled WGS sequence"/>
</dbReference>
<dbReference type="Gene3D" id="1.10.30.50">
    <property type="match status" value="1"/>
</dbReference>
<sequence length="219" mass="25149">MNQFEYSLPKNRPVSSDDLLNDLRSVSESINSQKITQKEYVKLGKFDVSTFVNRFGSWNEAVNKCGFKSGNIVNYSDENLFENILNIWQQKGKQPVRRDLNTSPSKISQSPYNRRFSSWAVAMKSFVEYMNNKGVVNVAYTEISEKQVKQGRDPNLRLRFQVLKRDNFSCVKCGNSPAKNQEVILHIDHILPWSKGGETEIQNLQTLCDRCNLGKSNVE</sequence>
<dbReference type="InterPro" id="IPR041025">
    <property type="entry name" value="HNH_repeat"/>
</dbReference>
<dbReference type="SMART" id="SM00507">
    <property type="entry name" value="HNHc"/>
    <property type="match status" value="1"/>
</dbReference>
<dbReference type="GO" id="GO:0004519">
    <property type="term" value="F:endonuclease activity"/>
    <property type="evidence" value="ECO:0007669"/>
    <property type="project" value="InterPro"/>
</dbReference>
<dbReference type="InterPro" id="IPR052892">
    <property type="entry name" value="NA-targeting_endonuclease"/>
</dbReference>
<reference evidence="3" key="1">
    <citation type="submission" date="2017-09" db="EMBL/GenBank/DDBJ databases">
        <title>Depth-based differentiation of microbial function through sediment-hosted aquifers and enrichment of novel symbionts in the deep terrestrial subsurface.</title>
        <authorList>
            <person name="Probst A.J."/>
            <person name="Ladd B."/>
            <person name="Jarett J.K."/>
            <person name="Geller-Mcgrath D.E."/>
            <person name="Sieber C.M.K."/>
            <person name="Emerson J.B."/>
            <person name="Anantharaman K."/>
            <person name="Thomas B.C."/>
            <person name="Malmstrom R."/>
            <person name="Stieglmeier M."/>
            <person name="Klingl A."/>
            <person name="Woyke T."/>
            <person name="Ryan C.M."/>
            <person name="Banfield J.F."/>
        </authorList>
    </citation>
    <scope>NUCLEOTIDE SEQUENCE [LARGE SCALE GENOMIC DNA]</scope>
</reference>
<organism evidence="2 3">
    <name type="scientific">Candidatus Uhrbacteria bacterium CG_4_9_14_3_um_filter_41_35</name>
    <dbReference type="NCBI Taxonomy" id="1975034"/>
    <lineage>
        <taxon>Bacteria</taxon>
        <taxon>Candidatus Uhriibacteriota</taxon>
    </lineage>
</organism>
<feature type="domain" description="HNH nuclease" evidence="1">
    <location>
        <begin position="157"/>
        <end position="213"/>
    </location>
</feature>
<dbReference type="InterPro" id="IPR002711">
    <property type="entry name" value="HNH"/>
</dbReference>
<dbReference type="PANTHER" id="PTHR33877:SF2">
    <property type="entry name" value="OS07G0170200 PROTEIN"/>
    <property type="match status" value="1"/>
</dbReference>
<dbReference type="Pfam" id="PF01844">
    <property type="entry name" value="HNH"/>
    <property type="match status" value="1"/>
</dbReference>
<dbReference type="GO" id="GO:0008270">
    <property type="term" value="F:zinc ion binding"/>
    <property type="evidence" value="ECO:0007669"/>
    <property type="project" value="InterPro"/>
</dbReference>
<protein>
    <recommendedName>
        <fullName evidence="1">HNH nuclease domain-containing protein</fullName>
    </recommendedName>
</protein>
<evidence type="ECO:0000259" key="1">
    <source>
        <dbReference type="SMART" id="SM00507"/>
    </source>
</evidence>
<dbReference type="Pfam" id="PF18780">
    <property type="entry name" value="HNH_repeat"/>
    <property type="match status" value="2"/>
</dbReference>
<dbReference type="PANTHER" id="PTHR33877">
    <property type="entry name" value="SLL1193 PROTEIN"/>
    <property type="match status" value="1"/>
</dbReference>
<evidence type="ECO:0000313" key="2">
    <source>
        <dbReference type="EMBL" id="PJA46245.1"/>
    </source>
</evidence>
<accession>A0A2M7XEH3</accession>
<dbReference type="EMBL" id="PFWT01000012">
    <property type="protein sequence ID" value="PJA46245.1"/>
    <property type="molecule type" value="Genomic_DNA"/>
</dbReference>
<comment type="caution">
    <text evidence="2">The sequence shown here is derived from an EMBL/GenBank/DDBJ whole genome shotgun (WGS) entry which is preliminary data.</text>
</comment>
<proteinExistence type="predicted"/>
<dbReference type="AlphaFoldDB" id="A0A2M7XEH3"/>